<feature type="compositionally biased region" description="Acidic residues" evidence="1">
    <location>
        <begin position="771"/>
        <end position="783"/>
    </location>
</feature>
<dbReference type="RefSeq" id="XP_013242390.1">
    <property type="nucleotide sequence ID" value="XM_013386936.1"/>
</dbReference>
<dbReference type="InParanoid" id="A0A066VNY4"/>
<protein>
    <submittedName>
        <fullName evidence="2">Uncharacterized protein</fullName>
    </submittedName>
</protein>
<feature type="region of interest" description="Disordered" evidence="1">
    <location>
        <begin position="173"/>
        <end position="207"/>
    </location>
</feature>
<feature type="region of interest" description="Disordered" evidence="1">
    <location>
        <begin position="336"/>
        <end position="363"/>
    </location>
</feature>
<feature type="region of interest" description="Disordered" evidence="1">
    <location>
        <begin position="430"/>
        <end position="526"/>
    </location>
</feature>
<feature type="region of interest" description="Disordered" evidence="1">
    <location>
        <begin position="967"/>
        <end position="1036"/>
    </location>
</feature>
<reference evidence="2 3" key="1">
    <citation type="submission" date="2014-05" db="EMBL/GenBank/DDBJ databases">
        <title>Draft genome sequence of a rare smut relative, Tilletiaria anomala UBC 951.</title>
        <authorList>
            <consortium name="DOE Joint Genome Institute"/>
            <person name="Toome M."/>
            <person name="Kuo A."/>
            <person name="Henrissat B."/>
            <person name="Lipzen A."/>
            <person name="Tritt A."/>
            <person name="Yoshinaga Y."/>
            <person name="Zane M."/>
            <person name="Barry K."/>
            <person name="Grigoriev I.V."/>
            <person name="Spatafora J.W."/>
            <person name="Aimea M.C."/>
        </authorList>
    </citation>
    <scope>NUCLEOTIDE SEQUENCE [LARGE SCALE GENOMIC DNA]</scope>
    <source>
        <strain evidence="2 3">UBC 951</strain>
    </source>
</reference>
<feature type="compositionally biased region" description="Low complexity" evidence="1">
    <location>
        <begin position="1"/>
        <end position="11"/>
    </location>
</feature>
<proteinExistence type="predicted"/>
<dbReference type="EMBL" id="JMSN01000061">
    <property type="protein sequence ID" value="KDN43437.1"/>
    <property type="molecule type" value="Genomic_DNA"/>
</dbReference>
<feature type="region of interest" description="Disordered" evidence="1">
    <location>
        <begin position="384"/>
        <end position="405"/>
    </location>
</feature>
<dbReference type="AlphaFoldDB" id="A0A066VNY4"/>
<feature type="region of interest" description="Disordered" evidence="1">
    <location>
        <begin position="679"/>
        <end position="711"/>
    </location>
</feature>
<evidence type="ECO:0000256" key="1">
    <source>
        <dbReference type="SAM" id="MobiDB-lite"/>
    </source>
</evidence>
<sequence>MTSSPESKSSSGGAATQVELERTPRARSSASFSSMASAGSALAASAALSSVARQQPITPQESWYGRPRASTATVAHGLDAAAATSSASQRQQQQHTARSGSFCVALPNAVSMPASLALFGCPPDAKTAATTALTPPVAQTRKRRSKTLSDALVASRHARRTSLARLPLSLSLSSSPPPSVVQSPPPPPPVSPLPAAPLPSKQPDSAAATATVKADANATEFLSHASLHIALLARTLGAETDAQARDDWSSFISNGYSFFSPSAPVMFAAGGGRRRRQRASSTSSAAAASLSSSSSSSSNSSSDTATSCGTAKLHSGGGMGLRGFAALTNPSSLAGFSAAASPGPEDAHDCVPDSCSPPPPSQQHGVFSLYDARKSLAWLSGELESDGDDADADATYPSSDDHDDDVDAFFAPRHARVRRTVPRATQLRRTTLARVRTEDVPAPAPASSPADVEFAAAATASTSRRTSSATCTSCTHSSAASTRPSLHSRSSRPSTAGSARSLQTELTEQEAEAEASGGTGSEEGEMYCDTRTYYSPALVSQARLLASTAKNTLAGVPERQRLHRVSMDSDCNLDGAALQCAHAATSADVCASVANHGSSSLLAVPADAAPFGPSTPTIRRRASSLAIQAQLDEDTAAPASTGARTSTVSTFSSGSSSSSRAHLPSGLLGSWLASSSTPRSAGSPIIAPAPAHGRPRSSSARSAAEQGAAAARPFTASTAKMNKFAAGAIPIAPSVVDELGAASDQERGDSGFHDVQGEAQGQGLFGSDGLADIDTDSDSDEERDVVYAHDQDEEEEEEEDGLPPRPNSRRQHGRTGSLGLSSAALRRLGICEEALYELQQQPALSSFLPDTTNKATLETTLRRQGRQSNPPLSVSSTTSRAMAVSGSMQDLRMLRQAASKLHGSSDGGGKALGMGDATDANASLRVQGSISRATQSFIDLDAGKRARSRHSQYDNSLLRLPAHLLASGGEQGSSNSSLSRSNSQRKDCATSSSTTSTVRPNFWRKLSNSSRKELSVSAASAEDGAAPKANVGPSSTAGLLQVPAGMADKGGSWSFKKMRKVTLASTVFA</sequence>
<dbReference type="HOGENOM" id="CLU_287879_0_0_1"/>
<keyword evidence="3" id="KW-1185">Reference proteome</keyword>
<feature type="compositionally biased region" description="Polar residues" evidence="1">
    <location>
        <begin position="989"/>
        <end position="999"/>
    </location>
</feature>
<feature type="compositionally biased region" description="Low complexity" evidence="1">
    <location>
        <begin position="80"/>
        <end position="99"/>
    </location>
</feature>
<feature type="compositionally biased region" description="Basic and acidic residues" evidence="1">
    <location>
        <begin position="744"/>
        <end position="756"/>
    </location>
</feature>
<comment type="caution">
    <text evidence="2">The sequence shown here is derived from an EMBL/GenBank/DDBJ whole genome shotgun (WGS) entry which is preliminary data.</text>
</comment>
<feature type="compositionally biased region" description="Low complexity" evidence="1">
    <location>
        <begin position="972"/>
        <end position="982"/>
    </location>
</feature>
<dbReference type="GeneID" id="25265681"/>
<gene>
    <name evidence="2" type="ORF">K437DRAFT_263547</name>
</gene>
<evidence type="ECO:0000313" key="3">
    <source>
        <dbReference type="Proteomes" id="UP000027361"/>
    </source>
</evidence>
<feature type="region of interest" description="Disordered" evidence="1">
    <location>
        <begin position="1"/>
        <end position="34"/>
    </location>
</feature>
<feature type="region of interest" description="Disordered" evidence="1">
    <location>
        <begin position="132"/>
        <end position="153"/>
    </location>
</feature>
<dbReference type="Proteomes" id="UP000027361">
    <property type="component" value="Unassembled WGS sequence"/>
</dbReference>
<evidence type="ECO:0000313" key="2">
    <source>
        <dbReference type="EMBL" id="KDN43437.1"/>
    </source>
</evidence>
<organism evidence="2 3">
    <name type="scientific">Tilletiaria anomala (strain ATCC 24038 / CBS 436.72 / UBC 951)</name>
    <dbReference type="NCBI Taxonomy" id="1037660"/>
    <lineage>
        <taxon>Eukaryota</taxon>
        <taxon>Fungi</taxon>
        <taxon>Dikarya</taxon>
        <taxon>Basidiomycota</taxon>
        <taxon>Ustilaginomycotina</taxon>
        <taxon>Exobasidiomycetes</taxon>
        <taxon>Georgefischeriales</taxon>
        <taxon>Tilletiariaceae</taxon>
        <taxon>Tilletiaria</taxon>
    </lineage>
</organism>
<feature type="compositionally biased region" description="Polar residues" evidence="1">
    <location>
        <begin position="866"/>
        <end position="880"/>
    </location>
</feature>
<feature type="compositionally biased region" description="Low complexity" evidence="1">
    <location>
        <begin position="279"/>
        <end position="307"/>
    </location>
</feature>
<feature type="region of interest" description="Disordered" evidence="1">
    <location>
        <begin position="633"/>
        <end position="661"/>
    </location>
</feature>
<feature type="region of interest" description="Disordered" evidence="1">
    <location>
        <begin position="859"/>
        <end position="886"/>
    </location>
</feature>
<feature type="compositionally biased region" description="Acidic residues" evidence="1">
    <location>
        <begin position="791"/>
        <end position="801"/>
    </location>
</feature>
<feature type="compositionally biased region" description="Pro residues" evidence="1">
    <location>
        <begin position="175"/>
        <end position="197"/>
    </location>
</feature>
<accession>A0A066VNY4</accession>
<feature type="region of interest" description="Disordered" evidence="1">
    <location>
        <begin position="744"/>
        <end position="818"/>
    </location>
</feature>
<feature type="compositionally biased region" description="Low complexity" evidence="1">
    <location>
        <begin position="684"/>
        <end position="711"/>
    </location>
</feature>
<feature type="compositionally biased region" description="Low complexity" evidence="1">
    <location>
        <begin position="645"/>
        <end position="661"/>
    </location>
</feature>
<name>A0A066VNY4_TILAU</name>
<feature type="region of interest" description="Disordered" evidence="1">
    <location>
        <begin position="79"/>
        <end position="99"/>
    </location>
</feature>
<feature type="compositionally biased region" description="Low complexity" evidence="1">
    <location>
        <begin position="445"/>
        <end position="495"/>
    </location>
</feature>
<feature type="region of interest" description="Disordered" evidence="1">
    <location>
        <begin position="269"/>
        <end position="309"/>
    </location>
</feature>